<keyword evidence="4" id="KW-1185">Reference proteome</keyword>
<reference evidence="3 4" key="1">
    <citation type="submission" date="2014-04" db="EMBL/GenBank/DDBJ databases">
        <title>Characterization and application of a salt tolerant electro-active bacterium.</title>
        <authorList>
            <person name="Yang L."/>
            <person name="Wei S."/>
            <person name="Tay Q.X.M."/>
        </authorList>
    </citation>
    <scope>NUCLEOTIDE SEQUENCE [LARGE SCALE GENOMIC DNA]</scope>
    <source>
        <strain evidence="3 4">LY1</strain>
    </source>
</reference>
<dbReference type="CDD" id="cd16325">
    <property type="entry name" value="LolA"/>
    <property type="match status" value="1"/>
</dbReference>
<feature type="chain" id="PRO_5001697193" evidence="2">
    <location>
        <begin position="22"/>
        <end position="217"/>
    </location>
</feature>
<evidence type="ECO:0000313" key="3">
    <source>
        <dbReference type="EMBL" id="KEO73720.1"/>
    </source>
</evidence>
<evidence type="ECO:0000313" key="4">
    <source>
        <dbReference type="Proteomes" id="UP000027821"/>
    </source>
</evidence>
<dbReference type="Proteomes" id="UP000027821">
    <property type="component" value="Unassembled WGS sequence"/>
</dbReference>
<dbReference type="OrthoDB" id="9810685at2"/>
<evidence type="ECO:0000256" key="2">
    <source>
        <dbReference type="SAM" id="SignalP"/>
    </source>
</evidence>
<sequence>MNLKKFIPLILCLGVIFSAHAQKDPKAKAILDAVSKKYQSLDGLKATFEYTFIHERDGINQTNTGEVAVKGDKYRLNLDDQEIYNNGKTSWTLIKSDSYKEVTISDVDTDFDELTPSNIYNLYKKGYNYRLLGDRTINSRSVQEVELTAEKKGSQIQRVKIMVDKSTNDLIGWEMHDNTGGLLQYKFKDVDSKVKLNDSYFAFDKTKHPGVEVIDLR</sequence>
<dbReference type="InterPro" id="IPR004564">
    <property type="entry name" value="OM_lipoprot_carrier_LolA-like"/>
</dbReference>
<accession>A0A074KZT7</accession>
<dbReference type="Gene3D" id="2.50.20.10">
    <property type="entry name" value="Lipoprotein localisation LolA/LolB/LppX"/>
    <property type="match status" value="1"/>
</dbReference>
<keyword evidence="1 2" id="KW-0732">Signal</keyword>
<feature type="signal peptide" evidence="2">
    <location>
        <begin position="1"/>
        <end position="21"/>
    </location>
</feature>
<dbReference type="AlphaFoldDB" id="A0A074KZT7"/>
<dbReference type="PANTHER" id="PTHR35869">
    <property type="entry name" value="OUTER-MEMBRANE LIPOPROTEIN CARRIER PROTEIN"/>
    <property type="match status" value="1"/>
</dbReference>
<dbReference type="eggNOG" id="COG2834">
    <property type="taxonomic scope" value="Bacteria"/>
</dbReference>
<proteinExistence type="predicted"/>
<comment type="caution">
    <text evidence="3">The sequence shown here is derived from an EMBL/GenBank/DDBJ whole genome shotgun (WGS) entry which is preliminary data.</text>
</comment>
<gene>
    <name evidence="3" type="ORF">EL17_10855</name>
</gene>
<organism evidence="3 4">
    <name type="scientific">Anditalea andensis</name>
    <dbReference type="NCBI Taxonomy" id="1048983"/>
    <lineage>
        <taxon>Bacteria</taxon>
        <taxon>Pseudomonadati</taxon>
        <taxon>Bacteroidota</taxon>
        <taxon>Cytophagia</taxon>
        <taxon>Cytophagales</taxon>
        <taxon>Cytophagaceae</taxon>
        <taxon>Anditalea</taxon>
    </lineage>
</organism>
<dbReference type="InterPro" id="IPR029046">
    <property type="entry name" value="LolA/LolB/LppX"/>
</dbReference>
<dbReference type="RefSeq" id="WP_035074166.1">
    <property type="nucleotide sequence ID" value="NZ_JMIH01000019.1"/>
</dbReference>
<name>A0A074KZT7_9BACT</name>
<dbReference type="STRING" id="1048983.EL17_10855"/>
<dbReference type="PANTHER" id="PTHR35869:SF1">
    <property type="entry name" value="OUTER-MEMBRANE LIPOPROTEIN CARRIER PROTEIN"/>
    <property type="match status" value="1"/>
</dbReference>
<evidence type="ECO:0000256" key="1">
    <source>
        <dbReference type="ARBA" id="ARBA00022729"/>
    </source>
</evidence>
<dbReference type="Pfam" id="PF16584">
    <property type="entry name" value="LolA_2"/>
    <property type="match status" value="1"/>
</dbReference>
<dbReference type="SUPFAM" id="SSF89392">
    <property type="entry name" value="Prokaryotic lipoproteins and lipoprotein localization factors"/>
    <property type="match status" value="1"/>
</dbReference>
<protein>
    <submittedName>
        <fullName evidence="3">Cell envelope biogenesis protein LolA</fullName>
    </submittedName>
</protein>
<dbReference type="EMBL" id="JMIH01000019">
    <property type="protein sequence ID" value="KEO73720.1"/>
    <property type="molecule type" value="Genomic_DNA"/>
</dbReference>